<comment type="caution">
    <text evidence="3">The sequence shown here is derived from an EMBL/GenBank/DDBJ whole genome shotgun (WGS) entry which is preliminary data.</text>
</comment>
<keyword evidence="2" id="KW-1133">Transmembrane helix</keyword>
<feature type="transmembrane region" description="Helical" evidence="2">
    <location>
        <begin position="291"/>
        <end position="309"/>
    </location>
</feature>
<feature type="transmembrane region" description="Helical" evidence="2">
    <location>
        <begin position="183"/>
        <end position="203"/>
    </location>
</feature>
<feature type="transmembrane region" description="Helical" evidence="2">
    <location>
        <begin position="239"/>
        <end position="260"/>
    </location>
</feature>
<dbReference type="AlphaFoldDB" id="A0A831NRU7"/>
<dbReference type="PANTHER" id="PTHR38434">
    <property type="entry name" value="BLL2549 PROTEIN"/>
    <property type="match status" value="1"/>
</dbReference>
<feature type="transmembrane region" description="Helical" evidence="2">
    <location>
        <begin position="344"/>
        <end position="362"/>
    </location>
</feature>
<organism evidence="3">
    <name type="scientific">Thiolapillus brandeum</name>
    <dbReference type="NCBI Taxonomy" id="1076588"/>
    <lineage>
        <taxon>Bacteria</taxon>
        <taxon>Pseudomonadati</taxon>
        <taxon>Pseudomonadota</taxon>
        <taxon>Gammaproteobacteria</taxon>
        <taxon>Chromatiales</taxon>
        <taxon>Sedimenticolaceae</taxon>
        <taxon>Thiolapillus</taxon>
    </lineage>
</organism>
<reference evidence="3" key="1">
    <citation type="journal article" date="2020" name="mSystems">
        <title>Genome- and Community-Level Interaction Insights into Carbon Utilization and Element Cycling Functions of Hydrothermarchaeota in Hydrothermal Sediment.</title>
        <authorList>
            <person name="Zhou Z."/>
            <person name="Liu Y."/>
            <person name="Xu W."/>
            <person name="Pan J."/>
            <person name="Luo Z.H."/>
            <person name="Li M."/>
        </authorList>
    </citation>
    <scope>NUCLEOTIDE SEQUENCE [LARGE SCALE GENOMIC DNA]</scope>
    <source>
        <strain evidence="3">HyVt-26</strain>
    </source>
</reference>
<sequence length="492" mass="53582">MEIAILLILGIIIILLPLIGGLMGISALMRVKALQSSITRLQKELMGLHRRLGDHSVNGPAVTKTSRPPVTDPITDLSAQPEPNKPAEQTPAAQPVVNYELTPLEELRLTVPPVTVEGPAPPPLPSPASPKAAPEKSTEKGALELLEAKIGRQWIAWVGAVVLFFSAAFFLKHAFDNSWIGPTGQVILCSLAGLAVLFCGSHFIRKGWRSLGQSLMGLGLAILYATLFAAFSVYDEPVISQTTAFALMVGVTFVGMALAVWQEAITIAFLAVLGGVLTPVLISTGQNSRDVLFAYLLLLNLGVVGVAFFRGWRLLNTLAMAGSFILYAGWHFKFYDSPAMVPAALWLGVFFLVYLILPYLHNLVHKQNLKIEQYLMALANITFTSAFIWHMMQDSHRFTMGYISLALAGAYLITGLVIRRRLPKDVAALCGAIALSVVFLTLAVPLRLRGHGIMLTWVVEAPVLAYLGYRFRYLPLRIFAGVVLVVAVGRLF</sequence>
<dbReference type="PANTHER" id="PTHR38434:SF1">
    <property type="entry name" value="BLL2549 PROTEIN"/>
    <property type="match status" value="1"/>
</dbReference>
<gene>
    <name evidence="3" type="ORF">ENG92_01310</name>
</gene>
<keyword evidence="2" id="KW-0472">Membrane</keyword>
<feature type="region of interest" description="Disordered" evidence="1">
    <location>
        <begin position="115"/>
        <end position="136"/>
    </location>
</feature>
<evidence type="ECO:0000256" key="1">
    <source>
        <dbReference type="SAM" id="MobiDB-lite"/>
    </source>
</evidence>
<feature type="non-terminal residue" evidence="3">
    <location>
        <position position="492"/>
    </location>
</feature>
<feature type="transmembrane region" description="Helical" evidence="2">
    <location>
        <begin position="6"/>
        <end position="28"/>
    </location>
</feature>
<feature type="transmembrane region" description="Helical" evidence="2">
    <location>
        <begin position="267"/>
        <end position="285"/>
    </location>
</feature>
<dbReference type="Proteomes" id="UP000885822">
    <property type="component" value="Unassembled WGS sequence"/>
</dbReference>
<protein>
    <submittedName>
        <fullName evidence="3">DUF2339 domain-containing protein</fullName>
    </submittedName>
</protein>
<dbReference type="EMBL" id="DRCV01000059">
    <property type="protein sequence ID" value="HDK37643.1"/>
    <property type="molecule type" value="Genomic_DNA"/>
</dbReference>
<dbReference type="InterPro" id="IPR019286">
    <property type="entry name" value="DUF2339_TM"/>
</dbReference>
<feature type="transmembrane region" description="Helical" evidence="2">
    <location>
        <begin position="374"/>
        <end position="392"/>
    </location>
</feature>
<feature type="transmembrane region" description="Helical" evidence="2">
    <location>
        <begin position="215"/>
        <end position="233"/>
    </location>
</feature>
<name>A0A831NRU7_9GAMM</name>
<evidence type="ECO:0000256" key="2">
    <source>
        <dbReference type="SAM" id="Phobius"/>
    </source>
</evidence>
<keyword evidence="2" id="KW-0812">Transmembrane</keyword>
<feature type="transmembrane region" description="Helical" evidence="2">
    <location>
        <begin position="154"/>
        <end position="171"/>
    </location>
</feature>
<feature type="transmembrane region" description="Helical" evidence="2">
    <location>
        <begin position="314"/>
        <end position="332"/>
    </location>
</feature>
<proteinExistence type="predicted"/>
<accession>A0A831NRU7</accession>
<feature type="transmembrane region" description="Helical" evidence="2">
    <location>
        <begin position="398"/>
        <end position="419"/>
    </location>
</feature>
<dbReference type="Pfam" id="PF10101">
    <property type="entry name" value="DUF2339"/>
    <property type="match status" value="1"/>
</dbReference>
<feature type="region of interest" description="Disordered" evidence="1">
    <location>
        <begin position="53"/>
        <end position="95"/>
    </location>
</feature>
<feature type="compositionally biased region" description="Pro residues" evidence="1">
    <location>
        <begin position="119"/>
        <end position="128"/>
    </location>
</feature>
<feature type="transmembrane region" description="Helical" evidence="2">
    <location>
        <begin position="426"/>
        <end position="444"/>
    </location>
</feature>
<feature type="transmembrane region" description="Helical" evidence="2">
    <location>
        <begin position="474"/>
        <end position="491"/>
    </location>
</feature>
<evidence type="ECO:0000313" key="3">
    <source>
        <dbReference type="EMBL" id="HDK37643.1"/>
    </source>
</evidence>